<dbReference type="AlphaFoldDB" id="A0A174FAU9"/>
<evidence type="ECO:0000313" key="2">
    <source>
        <dbReference type="Proteomes" id="UP000095746"/>
    </source>
</evidence>
<accession>A0A174FAU9</accession>
<protein>
    <submittedName>
        <fullName evidence="1">Uncharacterized protein</fullName>
    </submittedName>
</protein>
<gene>
    <name evidence="1" type="ORF">ERS852411_01576</name>
</gene>
<evidence type="ECO:0000313" key="1">
    <source>
        <dbReference type="EMBL" id="CUO45779.1"/>
    </source>
</evidence>
<dbReference type="Proteomes" id="UP000095746">
    <property type="component" value="Unassembled WGS sequence"/>
</dbReference>
<sequence length="220" mass="23314">MKPRPPHQVEQQGFQVVVGAVGGGDASTAHGVRRPPQEFIAHLAGGLLHPQAPGPGLMGHVARANDAGDVLPGAPLRHKGGVPVGFGPAQVVVVVGGRHPEAPLSGPGVEQVKQAHGIRTAGHGAQHRAPPGEHVVFGCQGFDGFQHKVSFAAGGCGHPPLRRGRCLHRPIPRQYSMCLRSMDEKVVYSGSHWSSTVRVSPWRFLAMMHSARLWFSSLSL</sequence>
<dbReference type="EMBL" id="CYZT01000095">
    <property type="protein sequence ID" value="CUO45779.1"/>
    <property type="molecule type" value="Genomic_DNA"/>
</dbReference>
<proteinExistence type="predicted"/>
<organism evidence="1 2">
    <name type="scientific">Flavonifractor plautii</name>
    <name type="common">Fusobacterium plautii</name>
    <dbReference type="NCBI Taxonomy" id="292800"/>
    <lineage>
        <taxon>Bacteria</taxon>
        <taxon>Bacillati</taxon>
        <taxon>Bacillota</taxon>
        <taxon>Clostridia</taxon>
        <taxon>Eubacteriales</taxon>
        <taxon>Oscillospiraceae</taxon>
        <taxon>Flavonifractor</taxon>
    </lineage>
</organism>
<reference evidence="1 2" key="1">
    <citation type="submission" date="2015-09" db="EMBL/GenBank/DDBJ databases">
        <authorList>
            <consortium name="Pathogen Informatics"/>
        </authorList>
    </citation>
    <scope>NUCLEOTIDE SEQUENCE [LARGE SCALE GENOMIC DNA]</scope>
    <source>
        <strain evidence="1 2">2789STDY5608854</strain>
    </source>
</reference>
<name>A0A174FAU9_FLAPL</name>